<evidence type="ECO:0000313" key="2">
    <source>
        <dbReference type="Proteomes" id="UP000326344"/>
    </source>
</evidence>
<sequence>MSTDANYVPGSEDATPKANFEQTVGQNLPGFLPNPIGGAGGEFEITIDAQPGPNGEDSPAVVLHYALALYHQRLLTEIKDVLQFQEWSERGPADSQEILGIVRKLKIVANTMDCLADGTYLRLREMYCQLTNLLPSPNQPVDQTADSTKK</sequence>
<dbReference type="AlphaFoldDB" id="A0A5N1JL71"/>
<organism evidence="1 2">
    <name type="scientific">Larkinella humicola</name>
    <dbReference type="NCBI Taxonomy" id="2607654"/>
    <lineage>
        <taxon>Bacteria</taxon>
        <taxon>Pseudomonadati</taxon>
        <taxon>Bacteroidota</taxon>
        <taxon>Cytophagia</taxon>
        <taxon>Cytophagales</taxon>
        <taxon>Spirosomataceae</taxon>
        <taxon>Larkinella</taxon>
    </lineage>
</organism>
<name>A0A5N1JL71_9BACT</name>
<accession>A0A5N1JL71</accession>
<dbReference type="EMBL" id="VTWS01000001">
    <property type="protein sequence ID" value="KAA9356871.1"/>
    <property type="molecule type" value="Genomic_DNA"/>
</dbReference>
<reference evidence="1 2" key="1">
    <citation type="submission" date="2019-09" db="EMBL/GenBank/DDBJ databases">
        <title>Genome Sequence of Larkinella sp MA1.</title>
        <authorList>
            <person name="Srinivasan S."/>
        </authorList>
    </citation>
    <scope>NUCLEOTIDE SEQUENCE [LARGE SCALE GENOMIC DNA]</scope>
    <source>
        <strain evidence="1 2">MA1</strain>
    </source>
</reference>
<protein>
    <submittedName>
        <fullName evidence="1">Uncharacterized protein</fullName>
    </submittedName>
</protein>
<proteinExistence type="predicted"/>
<evidence type="ECO:0000313" key="1">
    <source>
        <dbReference type="EMBL" id="KAA9356871.1"/>
    </source>
</evidence>
<comment type="caution">
    <text evidence="1">The sequence shown here is derived from an EMBL/GenBank/DDBJ whole genome shotgun (WGS) entry which is preliminary data.</text>
</comment>
<keyword evidence="2" id="KW-1185">Reference proteome</keyword>
<dbReference type="Proteomes" id="UP000326344">
    <property type="component" value="Unassembled WGS sequence"/>
</dbReference>
<gene>
    <name evidence="1" type="ORF">F0P93_03780</name>
</gene>
<dbReference type="RefSeq" id="WP_138990274.1">
    <property type="nucleotide sequence ID" value="NZ_VTWS01000001.1"/>
</dbReference>